<dbReference type="Proteomes" id="UP000289340">
    <property type="component" value="Chromosome 5"/>
</dbReference>
<gene>
    <name evidence="1" type="ORF">D0Y65_013218</name>
</gene>
<proteinExistence type="predicted"/>
<evidence type="ECO:0000313" key="2">
    <source>
        <dbReference type="Proteomes" id="UP000289340"/>
    </source>
</evidence>
<accession>A0A445KT10</accession>
<keyword evidence="2" id="KW-1185">Reference proteome</keyword>
<organism evidence="1 2">
    <name type="scientific">Glycine soja</name>
    <name type="common">Wild soybean</name>
    <dbReference type="NCBI Taxonomy" id="3848"/>
    <lineage>
        <taxon>Eukaryota</taxon>
        <taxon>Viridiplantae</taxon>
        <taxon>Streptophyta</taxon>
        <taxon>Embryophyta</taxon>
        <taxon>Tracheophyta</taxon>
        <taxon>Spermatophyta</taxon>
        <taxon>Magnoliopsida</taxon>
        <taxon>eudicotyledons</taxon>
        <taxon>Gunneridae</taxon>
        <taxon>Pentapetalae</taxon>
        <taxon>rosids</taxon>
        <taxon>fabids</taxon>
        <taxon>Fabales</taxon>
        <taxon>Fabaceae</taxon>
        <taxon>Papilionoideae</taxon>
        <taxon>50 kb inversion clade</taxon>
        <taxon>NPAAA clade</taxon>
        <taxon>indigoferoid/millettioid clade</taxon>
        <taxon>Phaseoleae</taxon>
        <taxon>Glycine</taxon>
        <taxon>Glycine subgen. Soja</taxon>
    </lineage>
</organism>
<sequence>MLFQNAHGLAGSSYMDAASASSLLIHSLSSCLWNGILSRDILVALGYGLNPFFFS</sequence>
<dbReference type="AlphaFoldDB" id="A0A445KT10"/>
<dbReference type="EMBL" id="QZWG01000005">
    <property type="protein sequence ID" value="RZC14056.1"/>
    <property type="molecule type" value="Genomic_DNA"/>
</dbReference>
<name>A0A445KT10_GLYSO</name>
<protein>
    <submittedName>
        <fullName evidence="1">Uncharacterized protein</fullName>
    </submittedName>
</protein>
<reference evidence="1 2" key="1">
    <citation type="submission" date="2018-09" db="EMBL/GenBank/DDBJ databases">
        <title>A high-quality reference genome of wild soybean provides a powerful tool to mine soybean genomes.</title>
        <authorList>
            <person name="Xie M."/>
            <person name="Chung C.Y.L."/>
            <person name="Li M.-W."/>
            <person name="Wong F.-L."/>
            <person name="Chan T.-F."/>
            <person name="Lam H.-M."/>
        </authorList>
    </citation>
    <scope>NUCLEOTIDE SEQUENCE [LARGE SCALE GENOMIC DNA]</scope>
    <source>
        <strain evidence="2">cv. W05</strain>
        <tissue evidence="1">Hypocotyl of etiolated seedlings</tissue>
    </source>
</reference>
<comment type="caution">
    <text evidence="1">The sequence shown here is derived from an EMBL/GenBank/DDBJ whole genome shotgun (WGS) entry which is preliminary data.</text>
</comment>
<evidence type="ECO:0000313" key="1">
    <source>
        <dbReference type="EMBL" id="RZC14056.1"/>
    </source>
</evidence>